<protein>
    <submittedName>
        <fullName evidence="1">Uncharacterized protein</fullName>
    </submittedName>
</protein>
<evidence type="ECO:0000313" key="2">
    <source>
        <dbReference type="Proteomes" id="UP001237642"/>
    </source>
</evidence>
<accession>A0AAD8H0T6</accession>
<name>A0AAD8H0T6_9APIA</name>
<sequence>MWDVNKLGTPSRFIFVRPYAQGRPIDFACGDCFFCFVLVVVCCTIASPDSLEIAQKLRKCPEITKLPTEMSTERKVGTSDTEGSFLLKKWLSWLRKDDRQRNRQLWQTGFAIIHDGTCTIKEDRNDFSVQLRLRIC</sequence>
<reference evidence="1" key="2">
    <citation type="submission" date="2023-05" db="EMBL/GenBank/DDBJ databases">
        <authorList>
            <person name="Schelkunov M.I."/>
        </authorList>
    </citation>
    <scope>NUCLEOTIDE SEQUENCE</scope>
    <source>
        <strain evidence="1">Hsosn_3</strain>
        <tissue evidence="1">Leaf</tissue>
    </source>
</reference>
<gene>
    <name evidence="1" type="ORF">POM88_043326</name>
</gene>
<organism evidence="1 2">
    <name type="scientific">Heracleum sosnowskyi</name>
    <dbReference type="NCBI Taxonomy" id="360622"/>
    <lineage>
        <taxon>Eukaryota</taxon>
        <taxon>Viridiplantae</taxon>
        <taxon>Streptophyta</taxon>
        <taxon>Embryophyta</taxon>
        <taxon>Tracheophyta</taxon>
        <taxon>Spermatophyta</taxon>
        <taxon>Magnoliopsida</taxon>
        <taxon>eudicotyledons</taxon>
        <taxon>Gunneridae</taxon>
        <taxon>Pentapetalae</taxon>
        <taxon>asterids</taxon>
        <taxon>campanulids</taxon>
        <taxon>Apiales</taxon>
        <taxon>Apiaceae</taxon>
        <taxon>Apioideae</taxon>
        <taxon>apioid superclade</taxon>
        <taxon>Tordylieae</taxon>
        <taxon>Tordyliinae</taxon>
        <taxon>Heracleum</taxon>
    </lineage>
</organism>
<reference evidence="1" key="1">
    <citation type="submission" date="2023-02" db="EMBL/GenBank/DDBJ databases">
        <title>Genome of toxic invasive species Heracleum sosnowskyi carries increased number of genes despite the absence of recent whole-genome duplications.</title>
        <authorList>
            <person name="Schelkunov M."/>
            <person name="Shtratnikova V."/>
            <person name="Makarenko M."/>
            <person name="Klepikova A."/>
            <person name="Omelchenko D."/>
            <person name="Novikova G."/>
            <person name="Obukhova E."/>
            <person name="Bogdanov V."/>
            <person name="Penin A."/>
            <person name="Logacheva M."/>
        </authorList>
    </citation>
    <scope>NUCLEOTIDE SEQUENCE</scope>
    <source>
        <strain evidence="1">Hsosn_3</strain>
        <tissue evidence="1">Leaf</tissue>
    </source>
</reference>
<dbReference type="EMBL" id="JAUIZM010000010">
    <property type="protein sequence ID" value="KAK1358852.1"/>
    <property type="molecule type" value="Genomic_DNA"/>
</dbReference>
<keyword evidence="2" id="KW-1185">Reference proteome</keyword>
<comment type="caution">
    <text evidence="1">The sequence shown here is derived from an EMBL/GenBank/DDBJ whole genome shotgun (WGS) entry which is preliminary data.</text>
</comment>
<evidence type="ECO:0000313" key="1">
    <source>
        <dbReference type="EMBL" id="KAK1358852.1"/>
    </source>
</evidence>
<dbReference type="Proteomes" id="UP001237642">
    <property type="component" value="Unassembled WGS sequence"/>
</dbReference>
<dbReference type="AlphaFoldDB" id="A0AAD8H0T6"/>
<proteinExistence type="predicted"/>